<dbReference type="STRING" id="471704.A0A151J8E9"/>
<evidence type="ECO:0000313" key="3">
    <source>
        <dbReference type="EMBL" id="KYN20061.1"/>
    </source>
</evidence>
<dbReference type="InterPro" id="IPR008906">
    <property type="entry name" value="HATC_C_dom"/>
</dbReference>
<dbReference type="OrthoDB" id="7701213at2759"/>
<evidence type="ECO:0000259" key="2">
    <source>
        <dbReference type="Pfam" id="PF18658"/>
    </source>
</evidence>
<dbReference type="PANTHER" id="PTHR45913:SF20">
    <property type="entry name" value="GENERAL TRANSCRIPTION FACTOR II-I REPEAT DOMAIN-CONTAINING PROTEIN 2"/>
    <property type="match status" value="1"/>
</dbReference>
<feature type="domain" description="SPIN-DOC-like zinc-finger" evidence="2">
    <location>
        <begin position="12"/>
        <end position="69"/>
    </location>
</feature>
<dbReference type="KEGG" id="tcz:108760137"/>
<organism evidence="4 5">
    <name type="scientific">Trachymyrmex cornetzi</name>
    <dbReference type="NCBI Taxonomy" id="471704"/>
    <lineage>
        <taxon>Eukaryota</taxon>
        <taxon>Metazoa</taxon>
        <taxon>Ecdysozoa</taxon>
        <taxon>Arthropoda</taxon>
        <taxon>Hexapoda</taxon>
        <taxon>Insecta</taxon>
        <taxon>Pterygota</taxon>
        <taxon>Neoptera</taxon>
        <taxon>Endopterygota</taxon>
        <taxon>Hymenoptera</taxon>
        <taxon>Apocrita</taxon>
        <taxon>Aculeata</taxon>
        <taxon>Formicoidea</taxon>
        <taxon>Formicidae</taxon>
        <taxon>Myrmicinae</taxon>
        <taxon>Trachymyrmex</taxon>
    </lineage>
</organism>
<dbReference type="EMBL" id="KQ979639">
    <property type="protein sequence ID" value="KYN20061.1"/>
    <property type="molecule type" value="Genomic_DNA"/>
</dbReference>
<sequence>MEKNKYIQVFEKSWEINYFFSCISDRTICLLCGYEPSVVKKFVIERHFKRRHAEDYSNYSNSEKLSVIEGLKLVYQENSIPSSSSNDDSSSQKSLQASYAVSLLVAQNSKPFTEGVFVKNCIIEAVKAFGNSLTLEQAMNIPLSAKTVTSRIADINDSIEDKLQDLLKSCKYFSLCLDESTDIRHMSQLSIFTRIVQDDYSCVEELLDFAVLRDTTTGLDIFLAVEEILQKFNIDFSKCSSITTDGARAMTGLKIGFAGQLKQRNLNIPIIHCIIHQEALAGKVVKLSTAMETITKIINEIKGGHKFLTHRKFKLFLDEHKAVYTDVPLHCPVRWLSAAKCLQVFFAIRKEILLFLKEMNKSKFHEYISLLEDVTFLTELAFITDISNQLRLLNLKLQKTDQNISQLVSHVNSFRRKLQALKCHLNSNIFHFFPSCQIILEEHGSVCNFKEYTHFIDSLIDEFNTRFTCFEKLKIELILFENPLTAPIEEQHVDLQDELFDLQNDNSLKTVKETGVDFYKMLKESSYPKLRDFGLRIHSMFGSTYLCETSFSKMKLMKNERRSSLSDDTLPRLMRVATSNMQIDVSALANKGFRKSDGV</sequence>
<dbReference type="Proteomes" id="UP000078492">
    <property type="component" value="Unassembled WGS sequence"/>
</dbReference>
<dbReference type="EMBL" id="KQ979550">
    <property type="protein sequence ID" value="KYN21054.1"/>
    <property type="molecule type" value="Genomic_DNA"/>
</dbReference>
<protein>
    <submittedName>
        <fullName evidence="4">General transcription factor II-I repeat domain-containing protein 2B</fullName>
    </submittedName>
</protein>
<dbReference type="Pfam" id="PF05699">
    <property type="entry name" value="Dimer_Tnp_hAT"/>
    <property type="match status" value="1"/>
</dbReference>
<dbReference type="Pfam" id="PF18658">
    <property type="entry name" value="zf-C2H2_12"/>
    <property type="match status" value="1"/>
</dbReference>
<dbReference type="SUPFAM" id="SSF53098">
    <property type="entry name" value="Ribonuclease H-like"/>
    <property type="match status" value="1"/>
</dbReference>
<reference evidence="4 5" key="1">
    <citation type="submission" date="2015-09" db="EMBL/GenBank/DDBJ databases">
        <title>Trachymyrmex cornetzi WGS genome.</title>
        <authorList>
            <person name="Nygaard S."/>
            <person name="Hu H."/>
            <person name="Boomsma J."/>
            <person name="Zhang G."/>
        </authorList>
    </citation>
    <scope>NUCLEOTIDE SEQUENCE [LARGE SCALE GENOMIC DNA]</scope>
    <source>
        <strain evidence="4">Tcor2-1</strain>
        <tissue evidence="4">Whole body</tissue>
    </source>
</reference>
<proteinExistence type="predicted"/>
<accession>A0A151J8E9</accession>
<dbReference type="AlphaFoldDB" id="A0A151J8E9"/>
<gene>
    <name evidence="4" type="ORF">ALC57_06585</name>
    <name evidence="3" type="ORF">ALC57_07587</name>
</gene>
<evidence type="ECO:0000313" key="4">
    <source>
        <dbReference type="EMBL" id="KYN21054.1"/>
    </source>
</evidence>
<feature type="domain" description="HAT C-terminal dimerisation" evidence="1">
    <location>
        <begin position="517"/>
        <end position="574"/>
    </location>
</feature>
<evidence type="ECO:0000313" key="5">
    <source>
        <dbReference type="Proteomes" id="UP000078492"/>
    </source>
</evidence>
<dbReference type="GO" id="GO:0046983">
    <property type="term" value="F:protein dimerization activity"/>
    <property type="evidence" value="ECO:0007669"/>
    <property type="project" value="InterPro"/>
</dbReference>
<name>A0A151J8E9_9HYME</name>
<dbReference type="KEGG" id="tcz:108761012"/>
<keyword evidence="5" id="KW-1185">Reference proteome</keyword>
<evidence type="ECO:0000259" key="1">
    <source>
        <dbReference type="Pfam" id="PF05699"/>
    </source>
</evidence>
<dbReference type="InterPro" id="IPR012337">
    <property type="entry name" value="RNaseH-like_sf"/>
</dbReference>
<dbReference type="InterPro" id="IPR040647">
    <property type="entry name" value="SPIN-DOC_Znf-C2H2"/>
</dbReference>
<dbReference type="PANTHER" id="PTHR45913">
    <property type="entry name" value="EPM2A-INTERACTING PROTEIN 1"/>
    <property type="match status" value="1"/>
</dbReference>